<name>A0A6P5H021_ANACO</name>
<dbReference type="AlphaFoldDB" id="A0A6P5H021"/>
<dbReference type="OrthoDB" id="1938320at2759"/>
<protein>
    <submittedName>
        <fullName evidence="3">Probable membrane-associated kinase regulator 4</fullName>
    </submittedName>
</protein>
<dbReference type="GO" id="GO:0019210">
    <property type="term" value="F:kinase inhibitor activity"/>
    <property type="evidence" value="ECO:0007669"/>
    <property type="project" value="InterPro"/>
</dbReference>
<feature type="compositionally biased region" description="Low complexity" evidence="1">
    <location>
        <begin position="253"/>
        <end position="282"/>
    </location>
</feature>
<dbReference type="GO" id="GO:0005886">
    <property type="term" value="C:plasma membrane"/>
    <property type="evidence" value="ECO:0007669"/>
    <property type="project" value="InterPro"/>
</dbReference>
<dbReference type="RefSeq" id="XP_020114306.1">
    <property type="nucleotide sequence ID" value="XM_020258717.1"/>
</dbReference>
<reference evidence="2" key="1">
    <citation type="journal article" date="2015" name="Nat. Genet.">
        <title>The pineapple genome and the evolution of CAM photosynthesis.</title>
        <authorList>
            <person name="Ming R."/>
            <person name="VanBuren R."/>
            <person name="Wai C.M."/>
            <person name="Tang H."/>
            <person name="Schatz M.C."/>
            <person name="Bowers J.E."/>
            <person name="Lyons E."/>
            <person name="Wang M.L."/>
            <person name="Chen J."/>
            <person name="Biggers E."/>
            <person name="Zhang J."/>
            <person name="Huang L."/>
            <person name="Zhang L."/>
            <person name="Miao W."/>
            <person name="Zhang J."/>
            <person name="Ye Z."/>
            <person name="Miao C."/>
            <person name="Lin Z."/>
            <person name="Wang H."/>
            <person name="Zhou H."/>
            <person name="Yim W.C."/>
            <person name="Priest H.D."/>
            <person name="Zheng C."/>
            <person name="Woodhouse M."/>
            <person name="Edger P.P."/>
            <person name="Guyot R."/>
            <person name="Guo H.B."/>
            <person name="Guo H."/>
            <person name="Zheng G."/>
            <person name="Singh R."/>
            <person name="Sharma A."/>
            <person name="Min X."/>
            <person name="Zheng Y."/>
            <person name="Lee H."/>
            <person name="Gurtowski J."/>
            <person name="Sedlazeck F.J."/>
            <person name="Harkess A."/>
            <person name="McKain M.R."/>
            <person name="Liao Z."/>
            <person name="Fang J."/>
            <person name="Liu J."/>
            <person name="Zhang X."/>
            <person name="Zhang Q."/>
            <person name="Hu W."/>
            <person name="Qin Y."/>
            <person name="Wang K."/>
            <person name="Chen L.Y."/>
            <person name="Shirley N."/>
            <person name="Lin Y.R."/>
            <person name="Liu L.Y."/>
            <person name="Hernandez A.G."/>
            <person name="Wright C.L."/>
            <person name="Bulone V."/>
            <person name="Tuskan G.A."/>
            <person name="Heath K."/>
            <person name="Zee F."/>
            <person name="Moore P.H."/>
            <person name="Sunkar R."/>
            <person name="Leebens-Mack J.H."/>
            <person name="Mockler T."/>
            <person name="Bennetzen J.L."/>
            <person name="Freeling M."/>
            <person name="Sankoff D."/>
            <person name="Paterson A.H."/>
            <person name="Zhu X."/>
            <person name="Yang X."/>
            <person name="Smith J.A."/>
            <person name="Cushman J.C."/>
            <person name="Paull R.E."/>
            <person name="Yu Q."/>
        </authorList>
    </citation>
    <scope>NUCLEOTIDE SEQUENCE [LARGE SCALE GENOMIC DNA]</scope>
    <source>
        <strain evidence="2">cv. F153</strain>
    </source>
</reference>
<evidence type="ECO:0000313" key="2">
    <source>
        <dbReference type="Proteomes" id="UP000515123"/>
    </source>
</evidence>
<keyword evidence="3" id="KW-0418">Kinase</keyword>
<dbReference type="GeneID" id="109728331"/>
<dbReference type="GO" id="GO:0016301">
    <property type="term" value="F:kinase activity"/>
    <property type="evidence" value="ECO:0007669"/>
    <property type="project" value="UniProtKB-KW"/>
</dbReference>
<dbReference type="Gramene" id="Aco007013.1.mrna1">
    <property type="protein sequence ID" value="Aco007013.1.mrna1.cds1"/>
    <property type="gene ID" value="Aco007013.1.path1"/>
</dbReference>
<organism evidence="2 3">
    <name type="scientific">Ananas comosus</name>
    <name type="common">Pineapple</name>
    <name type="synonym">Ananas ananas</name>
    <dbReference type="NCBI Taxonomy" id="4615"/>
    <lineage>
        <taxon>Eukaryota</taxon>
        <taxon>Viridiplantae</taxon>
        <taxon>Streptophyta</taxon>
        <taxon>Embryophyta</taxon>
        <taxon>Tracheophyta</taxon>
        <taxon>Spermatophyta</taxon>
        <taxon>Magnoliopsida</taxon>
        <taxon>Liliopsida</taxon>
        <taxon>Poales</taxon>
        <taxon>Bromeliaceae</taxon>
        <taxon>Bromelioideae</taxon>
        <taxon>Ananas</taxon>
    </lineage>
</organism>
<keyword evidence="2" id="KW-1185">Reference proteome</keyword>
<proteinExistence type="predicted"/>
<dbReference type="PANTHER" id="PTHR33312:SF21">
    <property type="entry name" value="MEMBRANE-ASSOCIATED KINASE REGULATOR 3-RELATED"/>
    <property type="match status" value="1"/>
</dbReference>
<dbReference type="Proteomes" id="UP000515123">
    <property type="component" value="Linkage group 23"/>
</dbReference>
<evidence type="ECO:0000313" key="3">
    <source>
        <dbReference type="RefSeq" id="XP_020114306.1"/>
    </source>
</evidence>
<accession>A0A6P5H021</accession>
<gene>
    <name evidence="3" type="primary">LOC109728331</name>
</gene>
<sequence length="353" mass="38717">MAKHTCAHEHLGEEEYIDMDVNSATFFYYNKSSSPPHTREFEFQMSAPVEREVIPSPADELFYKGKLLPLQFSPRLKMVEKLLESGSKSAFLADSGSKSASATATPFLSCNVSPATSCYASGELNAEDYFHECYGDQLIENSGSKKPWSKKLKFIKKSSFCNKLKASTAYIKAVFTKSRDSDEKYAVSKAKECLNGDMKPSKKNPFGQIRRERCTTTHAKNDPTIVLSTNEGKIKEEDFGGHRRSFSSFVTVNSSNKSSSASTSSSSSRSSSNSSSFSSSSSNGPSEAPILKRCSSANSDLESSIQGAIAYCKKSQQMSFERKSLSDIGVCFVSDSNIIANLENQKEPGIRRG</sequence>
<dbReference type="InterPro" id="IPR039620">
    <property type="entry name" value="BKI1/MAKR1/3/4"/>
</dbReference>
<reference evidence="3" key="2">
    <citation type="submission" date="2025-08" db="UniProtKB">
        <authorList>
            <consortium name="RefSeq"/>
        </authorList>
    </citation>
    <scope>IDENTIFICATION</scope>
    <source>
        <tissue evidence="3">Leaf</tissue>
    </source>
</reference>
<keyword evidence="3" id="KW-0808">Transferase</keyword>
<feature type="region of interest" description="Disordered" evidence="1">
    <location>
        <begin position="253"/>
        <end position="291"/>
    </location>
</feature>
<evidence type="ECO:0000256" key="1">
    <source>
        <dbReference type="SAM" id="MobiDB-lite"/>
    </source>
</evidence>
<dbReference type="PANTHER" id="PTHR33312">
    <property type="entry name" value="MEMBRANE-ASSOCIATED KINASE REGULATOR 4-RELATED"/>
    <property type="match status" value="1"/>
</dbReference>